<comment type="caution">
    <text evidence="3">The sequence shown here is derived from an EMBL/GenBank/DDBJ whole genome shotgun (WGS) entry which is preliminary data.</text>
</comment>
<dbReference type="Proteomes" id="UP001497497">
    <property type="component" value="Unassembled WGS sequence"/>
</dbReference>
<dbReference type="EMBL" id="CAXITT010000211">
    <property type="protein sequence ID" value="CAL1535788.1"/>
    <property type="molecule type" value="Genomic_DNA"/>
</dbReference>
<evidence type="ECO:0008006" key="5">
    <source>
        <dbReference type="Google" id="ProtNLM"/>
    </source>
</evidence>
<gene>
    <name evidence="3" type="ORF">GSLYS_00009748001</name>
</gene>
<evidence type="ECO:0000256" key="2">
    <source>
        <dbReference type="SAM" id="SignalP"/>
    </source>
</evidence>
<feature type="compositionally biased region" description="Low complexity" evidence="1">
    <location>
        <begin position="26"/>
        <end position="83"/>
    </location>
</feature>
<dbReference type="AlphaFoldDB" id="A0AAV2HP07"/>
<reference evidence="3 4" key="1">
    <citation type="submission" date="2024-04" db="EMBL/GenBank/DDBJ databases">
        <authorList>
            <consortium name="Genoscope - CEA"/>
            <person name="William W."/>
        </authorList>
    </citation>
    <scope>NUCLEOTIDE SEQUENCE [LARGE SCALE GENOMIC DNA]</scope>
</reference>
<proteinExistence type="predicted"/>
<name>A0AAV2HP07_LYMST</name>
<keyword evidence="2" id="KW-0732">Signal</keyword>
<protein>
    <recommendedName>
        <fullName evidence="5">Apple domain-containing protein</fullName>
    </recommendedName>
</protein>
<keyword evidence="4" id="KW-1185">Reference proteome</keyword>
<sequence length="188" mass="19702">MDGVTSWMVLFAMAVCHKGLTDVMAGSNSQGSGSVQGQPSSSSSTSTTSSSTSTSTRSAITSAVDTTTSATTTSTQSSTPLTSVDSTASQATRAPFVIGKIFADIYRGSQPDCRTVSCSLSAFNVGLARSAIHCASLCSQDMSCLYYRIEDYVPTSRDIGYTSTSKLCYFFTIPPTITLGSFKFLGQL</sequence>
<evidence type="ECO:0000256" key="1">
    <source>
        <dbReference type="SAM" id="MobiDB-lite"/>
    </source>
</evidence>
<accession>A0AAV2HP07</accession>
<organism evidence="3 4">
    <name type="scientific">Lymnaea stagnalis</name>
    <name type="common">Great pond snail</name>
    <name type="synonym">Helix stagnalis</name>
    <dbReference type="NCBI Taxonomy" id="6523"/>
    <lineage>
        <taxon>Eukaryota</taxon>
        <taxon>Metazoa</taxon>
        <taxon>Spiralia</taxon>
        <taxon>Lophotrochozoa</taxon>
        <taxon>Mollusca</taxon>
        <taxon>Gastropoda</taxon>
        <taxon>Heterobranchia</taxon>
        <taxon>Euthyneura</taxon>
        <taxon>Panpulmonata</taxon>
        <taxon>Hygrophila</taxon>
        <taxon>Lymnaeoidea</taxon>
        <taxon>Lymnaeidae</taxon>
        <taxon>Lymnaea</taxon>
    </lineage>
</organism>
<feature type="chain" id="PRO_5043696426" description="Apple domain-containing protein" evidence="2">
    <location>
        <begin position="26"/>
        <end position="188"/>
    </location>
</feature>
<feature type="signal peptide" evidence="2">
    <location>
        <begin position="1"/>
        <end position="25"/>
    </location>
</feature>
<evidence type="ECO:0000313" key="4">
    <source>
        <dbReference type="Proteomes" id="UP001497497"/>
    </source>
</evidence>
<feature type="region of interest" description="Disordered" evidence="1">
    <location>
        <begin position="26"/>
        <end position="86"/>
    </location>
</feature>
<evidence type="ECO:0000313" key="3">
    <source>
        <dbReference type="EMBL" id="CAL1535788.1"/>
    </source>
</evidence>